<dbReference type="SUPFAM" id="SSF55961">
    <property type="entry name" value="Bet v1-like"/>
    <property type="match status" value="1"/>
</dbReference>
<dbReference type="InterPro" id="IPR023393">
    <property type="entry name" value="START-like_dom_sf"/>
</dbReference>
<dbReference type="Pfam" id="PF10604">
    <property type="entry name" value="Polyketide_cyc2"/>
    <property type="match status" value="1"/>
</dbReference>
<protein>
    <recommendedName>
        <fullName evidence="2">Coenzyme Q-binding protein COQ10 START domain-containing protein</fullName>
    </recommendedName>
</protein>
<dbReference type="CDD" id="cd07812">
    <property type="entry name" value="SRPBCC"/>
    <property type="match status" value="1"/>
</dbReference>
<name>A0A381UIV3_9ZZZZ</name>
<evidence type="ECO:0008006" key="2">
    <source>
        <dbReference type="Google" id="ProtNLM"/>
    </source>
</evidence>
<evidence type="ECO:0000313" key="1">
    <source>
        <dbReference type="EMBL" id="SVA27894.1"/>
    </source>
</evidence>
<sequence length="139" mass="15682">MAFIDVHIDIISSVDKVWDIISDLDNEPEFWKGTKETKIISREDNVITREIVIAFRDSKCMQKITIYPKEKIHAEFTKGILKGSKTITVKPREGGSLLEVNWDIKMSGLSGMFTGMIKKHIKGGTEQALQSIKLKAESS</sequence>
<organism evidence="1">
    <name type="scientific">marine metagenome</name>
    <dbReference type="NCBI Taxonomy" id="408172"/>
    <lineage>
        <taxon>unclassified sequences</taxon>
        <taxon>metagenomes</taxon>
        <taxon>ecological metagenomes</taxon>
    </lineage>
</organism>
<gene>
    <name evidence="1" type="ORF">METZ01_LOCUS80748</name>
</gene>
<proteinExistence type="predicted"/>
<dbReference type="Gene3D" id="3.30.530.20">
    <property type="match status" value="1"/>
</dbReference>
<dbReference type="AlphaFoldDB" id="A0A381UIV3"/>
<dbReference type="InterPro" id="IPR019587">
    <property type="entry name" value="Polyketide_cyclase/dehydratase"/>
</dbReference>
<dbReference type="EMBL" id="UINC01006501">
    <property type="protein sequence ID" value="SVA27894.1"/>
    <property type="molecule type" value="Genomic_DNA"/>
</dbReference>
<reference evidence="1" key="1">
    <citation type="submission" date="2018-05" db="EMBL/GenBank/DDBJ databases">
        <authorList>
            <person name="Lanie J.A."/>
            <person name="Ng W.-L."/>
            <person name="Kazmierczak K.M."/>
            <person name="Andrzejewski T.M."/>
            <person name="Davidsen T.M."/>
            <person name="Wayne K.J."/>
            <person name="Tettelin H."/>
            <person name="Glass J.I."/>
            <person name="Rusch D."/>
            <person name="Podicherti R."/>
            <person name="Tsui H.-C.T."/>
            <person name="Winkler M.E."/>
        </authorList>
    </citation>
    <scope>NUCLEOTIDE SEQUENCE</scope>
</reference>
<accession>A0A381UIV3</accession>